<protein>
    <submittedName>
        <fullName evidence="2">Uncharacterized protein</fullName>
    </submittedName>
</protein>
<comment type="caution">
    <text evidence="2">The sequence shown here is derived from an EMBL/GenBank/DDBJ whole genome shotgun (WGS) entry which is preliminary data.</text>
</comment>
<name>A0A023AY40_GRENI</name>
<evidence type="ECO:0000256" key="1">
    <source>
        <dbReference type="SAM" id="MobiDB-lite"/>
    </source>
</evidence>
<dbReference type="EMBL" id="AFNH02001382">
    <property type="protein sequence ID" value="EZG43205.1"/>
    <property type="molecule type" value="Genomic_DNA"/>
</dbReference>
<dbReference type="Proteomes" id="UP000019763">
    <property type="component" value="Unassembled WGS sequence"/>
</dbReference>
<keyword evidence="3" id="KW-1185">Reference proteome</keyword>
<dbReference type="GeneID" id="22916108"/>
<organism evidence="2 3">
    <name type="scientific">Gregarina niphandrodes</name>
    <name type="common">Septate eugregarine</name>
    <dbReference type="NCBI Taxonomy" id="110365"/>
    <lineage>
        <taxon>Eukaryota</taxon>
        <taxon>Sar</taxon>
        <taxon>Alveolata</taxon>
        <taxon>Apicomplexa</taxon>
        <taxon>Conoidasida</taxon>
        <taxon>Gregarinasina</taxon>
        <taxon>Eugregarinorida</taxon>
        <taxon>Gregarinidae</taxon>
        <taxon>Gregarina</taxon>
    </lineage>
</organism>
<reference evidence="2" key="1">
    <citation type="submission" date="2013-12" db="EMBL/GenBank/DDBJ databases">
        <authorList>
            <person name="Omoto C.K."/>
            <person name="Sibley D."/>
            <person name="Venepally P."/>
            <person name="Hadjithomas M."/>
            <person name="Karamycheva S."/>
            <person name="Brunk B."/>
            <person name="Roos D."/>
            <person name="Caler E."/>
            <person name="Lorenzi H."/>
        </authorList>
    </citation>
    <scope>NUCLEOTIDE SEQUENCE</scope>
</reference>
<accession>A0A023AY40</accession>
<evidence type="ECO:0000313" key="2">
    <source>
        <dbReference type="EMBL" id="EZG43205.1"/>
    </source>
</evidence>
<dbReference type="AlphaFoldDB" id="A0A023AY40"/>
<feature type="region of interest" description="Disordered" evidence="1">
    <location>
        <begin position="146"/>
        <end position="197"/>
    </location>
</feature>
<dbReference type="VEuPathDB" id="CryptoDB:GNI_182650"/>
<sequence length="611" mass="66649">MERCHSLDGTTVPNFGRRLAASSEGEVEDFMSEVVGTSVVPAPMQCCFRLESPSRVSLRLFLTVALQCVSRLAEHPRWRDPRAPTPVPREGTMDPTKLPLLVAKEQIQFYACAPRVQVRLDDAARYAALVPGDWIAKDWWTVDPASSRVPGSPVSSRVPGSPVSSRVPGSPVSSRVPGSPVSSRVPGSPVSSRGVGRCPSERHAVALAQAALLDLARTVRAGEATRCGPPGYQQEDFLQSLRRSLGTFQQLATELARAFLWQVPLGQDAEETLNAQEVGFERLTQRYWFGLCRPMLERYPSRQIGTLRTELHACAHCTPNAWADFTAVDGCLHSRCNSVGCWRTGAWLEEATKAASRVRAAALSQHVSTAQLPWGATWLPWRRHRLFAHTSDRVSHGDSTSHSDLVSHCDLGAYSDSVSAAGFAPEICGDGVCAPGVCVPGVCDPGVCDPAAGAEAGEQRYVCRAADDRIRHGRVISLRALVAGCRLTRELVDSLQRAARTYCKRAACLARKRGTRPGTGWYVGCYDQVYVTLEFDRQDCLICAGSHPLLGVKTKLGLLLTPECLKASSEEEAESREAAFFERVRTDACCREYLPPEDTPTTHCSASRLCF</sequence>
<proteinExistence type="predicted"/>
<evidence type="ECO:0000313" key="3">
    <source>
        <dbReference type="Proteomes" id="UP000019763"/>
    </source>
</evidence>
<gene>
    <name evidence="2" type="ORF">GNI_182650</name>
</gene>
<dbReference type="RefSeq" id="XP_011133536.1">
    <property type="nucleotide sequence ID" value="XM_011135234.1"/>
</dbReference>